<dbReference type="InterPro" id="IPR048590">
    <property type="entry name" value="CusS-like_sensor"/>
</dbReference>
<dbReference type="InterPro" id="IPR036890">
    <property type="entry name" value="HATPase_C_sf"/>
</dbReference>
<evidence type="ECO:0000256" key="13">
    <source>
        <dbReference type="ARBA" id="ARBA00023136"/>
    </source>
</evidence>
<evidence type="ECO:0000313" key="17">
    <source>
        <dbReference type="EMBL" id="TDR45638.1"/>
    </source>
</evidence>
<feature type="transmembrane region" description="Helical" evidence="14">
    <location>
        <begin position="12"/>
        <end position="33"/>
    </location>
</feature>
<dbReference type="SMART" id="SM00388">
    <property type="entry name" value="HisKA"/>
    <property type="match status" value="1"/>
</dbReference>
<dbReference type="PRINTS" id="PR00344">
    <property type="entry name" value="BCTRLSENSOR"/>
</dbReference>
<dbReference type="GO" id="GO:0005524">
    <property type="term" value="F:ATP binding"/>
    <property type="evidence" value="ECO:0007669"/>
    <property type="project" value="UniProtKB-KW"/>
</dbReference>
<keyword evidence="5" id="KW-0597">Phosphoprotein</keyword>
<dbReference type="Pfam" id="PF00672">
    <property type="entry name" value="HAMP"/>
    <property type="match status" value="1"/>
</dbReference>
<feature type="domain" description="Histidine kinase" evidence="15">
    <location>
        <begin position="254"/>
        <end position="467"/>
    </location>
</feature>
<keyword evidence="18" id="KW-1185">Reference proteome</keyword>
<keyword evidence="11 14" id="KW-1133">Transmembrane helix</keyword>
<dbReference type="Gene3D" id="3.30.565.10">
    <property type="entry name" value="Histidine kinase-like ATPase, C-terminal domain"/>
    <property type="match status" value="1"/>
</dbReference>
<dbReference type="InterPro" id="IPR050428">
    <property type="entry name" value="TCS_sensor_his_kinase"/>
</dbReference>
<reference evidence="17 18" key="1">
    <citation type="submission" date="2019-03" db="EMBL/GenBank/DDBJ databases">
        <title>Genomic Encyclopedia of Type Strains, Phase IV (KMG-IV): sequencing the most valuable type-strain genomes for metagenomic binning, comparative biology and taxonomic classification.</title>
        <authorList>
            <person name="Goeker M."/>
        </authorList>
    </citation>
    <scope>NUCLEOTIDE SEQUENCE [LARGE SCALE GENOMIC DNA]</scope>
    <source>
        <strain evidence="17 18">DSM 21667</strain>
    </source>
</reference>
<dbReference type="FunFam" id="3.30.565.10:FF:000006">
    <property type="entry name" value="Sensor histidine kinase WalK"/>
    <property type="match status" value="1"/>
</dbReference>
<dbReference type="SMART" id="SM00387">
    <property type="entry name" value="HATPase_c"/>
    <property type="match status" value="1"/>
</dbReference>
<evidence type="ECO:0000256" key="12">
    <source>
        <dbReference type="ARBA" id="ARBA00023012"/>
    </source>
</evidence>
<dbReference type="InterPro" id="IPR005467">
    <property type="entry name" value="His_kinase_dom"/>
</dbReference>
<dbReference type="Gene3D" id="6.10.340.10">
    <property type="match status" value="1"/>
</dbReference>
<dbReference type="SUPFAM" id="SSF47384">
    <property type="entry name" value="Homodimeric domain of signal transducing histidine kinase"/>
    <property type="match status" value="1"/>
</dbReference>
<keyword evidence="4 14" id="KW-0997">Cell inner membrane</keyword>
<dbReference type="PANTHER" id="PTHR45436">
    <property type="entry name" value="SENSOR HISTIDINE KINASE YKOH"/>
    <property type="match status" value="1"/>
</dbReference>
<evidence type="ECO:0000256" key="5">
    <source>
        <dbReference type="ARBA" id="ARBA00022553"/>
    </source>
</evidence>
<evidence type="ECO:0000256" key="9">
    <source>
        <dbReference type="ARBA" id="ARBA00022777"/>
    </source>
</evidence>
<protein>
    <recommendedName>
        <fullName evidence="14">Sensor protein</fullName>
        <ecNumber evidence="14">2.7.13.3</ecNumber>
    </recommendedName>
</protein>
<evidence type="ECO:0000256" key="3">
    <source>
        <dbReference type="ARBA" id="ARBA00022475"/>
    </source>
</evidence>
<evidence type="ECO:0000313" key="18">
    <source>
        <dbReference type="Proteomes" id="UP000295293"/>
    </source>
</evidence>
<evidence type="ECO:0000256" key="4">
    <source>
        <dbReference type="ARBA" id="ARBA00022519"/>
    </source>
</evidence>
<sequence length="477" mass="52520">MTRLPPLSSIAWRITLLYTTLAAGIFITVALLIHASVEHHFESQDRKAWEGKLELVGHILETWRTPANDELIFRTLADAMVGHHSLLVRVEDPAGTFRFASGHAEIPVGPGAWRPARDANVPFQPIAWDGANASFRGVVTWVPTGSKGHDMLVYLASDTSHHQDFLTSFDYQLALICGIALLLMSVLAWVATRRGLLPIRDMADVAESISAQRLHQRLSDAEIPVELRPLAQAFNAMLDRLSDALQRLTDFSSDLAHELRTPISNLMMQTQVSLSKPRRAEDYREILYSNLEEYEHLARMIADMLFLAKADHGLIIPSREVVTLSSEVAALFEYYDALASERRVGLVQHGEGHIHGDRVMLRRALGNLLTNAIRYTPDGGAIVVCVSTSTSAVTITIENPGPTIPPDQIVRIFDRFYRGNASRQRTEEGAGLGLAICQSIVQAHGGDVSVVSFGGITRFAVQFPADAKEGHIPSFAA</sequence>
<dbReference type="NCBIfam" id="TIGR01386">
    <property type="entry name" value="cztS_silS_copS"/>
    <property type="match status" value="1"/>
</dbReference>
<gene>
    <name evidence="17" type="ORF">DFR29_10466</name>
</gene>
<dbReference type="RefSeq" id="WP_166653947.1">
    <property type="nucleotide sequence ID" value="NZ_SNZH01000004.1"/>
</dbReference>
<evidence type="ECO:0000256" key="1">
    <source>
        <dbReference type="ARBA" id="ARBA00000085"/>
    </source>
</evidence>
<keyword evidence="12 14" id="KW-0902">Two-component regulatory system</keyword>
<evidence type="ECO:0000256" key="11">
    <source>
        <dbReference type="ARBA" id="ARBA00022989"/>
    </source>
</evidence>
<dbReference type="GO" id="GO:0000155">
    <property type="term" value="F:phosphorelay sensor kinase activity"/>
    <property type="evidence" value="ECO:0007669"/>
    <property type="project" value="InterPro"/>
</dbReference>
<evidence type="ECO:0000256" key="10">
    <source>
        <dbReference type="ARBA" id="ARBA00022840"/>
    </source>
</evidence>
<keyword evidence="13 14" id="KW-0472">Membrane</keyword>
<evidence type="ECO:0000256" key="14">
    <source>
        <dbReference type="RuleBase" id="RU364088"/>
    </source>
</evidence>
<dbReference type="InterPro" id="IPR004358">
    <property type="entry name" value="Sig_transdc_His_kin-like_C"/>
</dbReference>
<dbReference type="PROSITE" id="PS50109">
    <property type="entry name" value="HIS_KIN"/>
    <property type="match status" value="1"/>
</dbReference>
<dbReference type="EC" id="2.7.13.3" evidence="14"/>
<dbReference type="InterPro" id="IPR006290">
    <property type="entry name" value="CztS_silS_copS"/>
</dbReference>
<dbReference type="Pfam" id="PF21085">
    <property type="entry name" value="CusS"/>
    <property type="match status" value="1"/>
</dbReference>
<dbReference type="InterPro" id="IPR036097">
    <property type="entry name" value="HisK_dim/P_sf"/>
</dbReference>
<dbReference type="PANTHER" id="PTHR45436:SF15">
    <property type="entry name" value="SENSOR HISTIDINE KINASE CUSS"/>
    <property type="match status" value="1"/>
</dbReference>
<dbReference type="Pfam" id="PF02518">
    <property type="entry name" value="HATPase_c"/>
    <property type="match status" value="1"/>
</dbReference>
<comment type="function">
    <text evidence="14">Member of a two-component regulatory system.</text>
</comment>
<dbReference type="Pfam" id="PF00512">
    <property type="entry name" value="HisKA"/>
    <property type="match status" value="1"/>
</dbReference>
<evidence type="ECO:0000256" key="7">
    <source>
        <dbReference type="ARBA" id="ARBA00022692"/>
    </source>
</evidence>
<evidence type="ECO:0000256" key="6">
    <source>
        <dbReference type="ARBA" id="ARBA00022679"/>
    </source>
</evidence>
<name>A0A4R6Z219_9GAMM</name>
<dbReference type="Proteomes" id="UP000295293">
    <property type="component" value="Unassembled WGS sequence"/>
</dbReference>
<accession>A0A4R6Z219</accession>
<proteinExistence type="predicted"/>
<dbReference type="CDD" id="cd00075">
    <property type="entry name" value="HATPase"/>
    <property type="match status" value="1"/>
</dbReference>
<feature type="domain" description="HAMP" evidence="16">
    <location>
        <begin position="193"/>
        <end position="246"/>
    </location>
</feature>
<dbReference type="EMBL" id="SNZH01000004">
    <property type="protein sequence ID" value="TDR45638.1"/>
    <property type="molecule type" value="Genomic_DNA"/>
</dbReference>
<dbReference type="InterPro" id="IPR003660">
    <property type="entry name" value="HAMP_dom"/>
</dbReference>
<keyword evidence="8 14" id="KW-0547">Nucleotide-binding</keyword>
<dbReference type="CDD" id="cd06225">
    <property type="entry name" value="HAMP"/>
    <property type="match status" value="1"/>
</dbReference>
<keyword evidence="3 14" id="KW-1003">Cell membrane</keyword>
<dbReference type="SMART" id="SM00304">
    <property type="entry name" value="HAMP"/>
    <property type="match status" value="1"/>
</dbReference>
<comment type="subcellular location">
    <subcellularLocation>
        <location evidence="2">Cell inner membrane</location>
        <topology evidence="2">Multi-pass membrane protein</topology>
    </subcellularLocation>
</comment>
<dbReference type="InterPro" id="IPR003661">
    <property type="entry name" value="HisK_dim/P_dom"/>
</dbReference>
<evidence type="ECO:0000256" key="8">
    <source>
        <dbReference type="ARBA" id="ARBA00022741"/>
    </source>
</evidence>
<dbReference type="PROSITE" id="PS50885">
    <property type="entry name" value="HAMP"/>
    <property type="match status" value="1"/>
</dbReference>
<dbReference type="GO" id="GO:0005886">
    <property type="term" value="C:plasma membrane"/>
    <property type="evidence" value="ECO:0007669"/>
    <property type="project" value="UniProtKB-SubCell"/>
</dbReference>
<evidence type="ECO:0000256" key="2">
    <source>
        <dbReference type="ARBA" id="ARBA00004429"/>
    </source>
</evidence>
<comment type="caution">
    <text evidence="17">The sequence shown here is derived from an EMBL/GenBank/DDBJ whole genome shotgun (WGS) entry which is preliminary data.</text>
</comment>
<keyword evidence="9 14" id="KW-0418">Kinase</keyword>
<dbReference type="Gene3D" id="1.10.287.130">
    <property type="match status" value="1"/>
</dbReference>
<dbReference type="AlphaFoldDB" id="A0A4R6Z219"/>
<keyword evidence="6 14" id="KW-0808">Transferase</keyword>
<dbReference type="CDD" id="cd00082">
    <property type="entry name" value="HisKA"/>
    <property type="match status" value="1"/>
</dbReference>
<evidence type="ECO:0000259" key="16">
    <source>
        <dbReference type="PROSITE" id="PS50885"/>
    </source>
</evidence>
<keyword evidence="10 14" id="KW-0067">ATP-binding</keyword>
<dbReference type="InterPro" id="IPR003594">
    <property type="entry name" value="HATPase_dom"/>
</dbReference>
<evidence type="ECO:0000259" key="15">
    <source>
        <dbReference type="PROSITE" id="PS50109"/>
    </source>
</evidence>
<organism evidence="17 18">
    <name type="scientific">Tahibacter aquaticus</name>
    <dbReference type="NCBI Taxonomy" id="520092"/>
    <lineage>
        <taxon>Bacteria</taxon>
        <taxon>Pseudomonadati</taxon>
        <taxon>Pseudomonadota</taxon>
        <taxon>Gammaproteobacteria</taxon>
        <taxon>Lysobacterales</taxon>
        <taxon>Rhodanobacteraceae</taxon>
        <taxon>Tahibacter</taxon>
    </lineage>
</organism>
<keyword evidence="7 14" id="KW-0812">Transmembrane</keyword>
<dbReference type="SUPFAM" id="SSF158472">
    <property type="entry name" value="HAMP domain-like"/>
    <property type="match status" value="1"/>
</dbReference>
<feature type="transmembrane region" description="Helical" evidence="14">
    <location>
        <begin position="171"/>
        <end position="192"/>
    </location>
</feature>
<comment type="catalytic activity">
    <reaction evidence="1 14">
        <text>ATP + protein L-histidine = ADP + protein N-phospho-L-histidine.</text>
        <dbReference type="EC" id="2.7.13.3"/>
    </reaction>
</comment>
<dbReference type="SUPFAM" id="SSF55874">
    <property type="entry name" value="ATPase domain of HSP90 chaperone/DNA topoisomerase II/histidine kinase"/>
    <property type="match status" value="1"/>
</dbReference>